<dbReference type="PROSITE" id="PS50893">
    <property type="entry name" value="ABC_TRANSPORTER_2"/>
    <property type="match status" value="1"/>
</dbReference>
<comment type="similarity">
    <text evidence="2">Belongs to the ABC transporter superfamily.</text>
</comment>
<dbReference type="Pfam" id="PF00005">
    <property type="entry name" value="ABC_tran"/>
    <property type="match status" value="1"/>
</dbReference>
<dbReference type="GO" id="GO:0005524">
    <property type="term" value="F:ATP binding"/>
    <property type="evidence" value="ECO:0007669"/>
    <property type="project" value="UniProtKB-KW"/>
</dbReference>
<organism evidence="10 11">
    <name type="scientific">Agromyces neolithicus</name>
    <dbReference type="NCBI Taxonomy" id="269420"/>
    <lineage>
        <taxon>Bacteria</taxon>
        <taxon>Bacillati</taxon>
        <taxon>Actinomycetota</taxon>
        <taxon>Actinomycetes</taxon>
        <taxon>Micrococcales</taxon>
        <taxon>Microbacteriaceae</taxon>
        <taxon>Agromyces</taxon>
    </lineage>
</organism>
<dbReference type="InterPro" id="IPR027417">
    <property type="entry name" value="P-loop_NTPase"/>
</dbReference>
<dbReference type="Proteomes" id="UP001500002">
    <property type="component" value="Unassembled WGS sequence"/>
</dbReference>
<keyword evidence="5" id="KW-0547">Nucleotide-binding</keyword>
<comment type="caution">
    <text evidence="10">The sequence shown here is derived from an EMBL/GenBank/DDBJ whole genome shotgun (WGS) entry which is preliminary data.</text>
</comment>
<dbReference type="SUPFAM" id="SSF52540">
    <property type="entry name" value="P-loop containing nucleoside triphosphate hydrolases"/>
    <property type="match status" value="1"/>
</dbReference>
<dbReference type="InterPro" id="IPR050086">
    <property type="entry name" value="MetN_ABC_transporter-like"/>
</dbReference>
<dbReference type="PROSITE" id="PS00211">
    <property type="entry name" value="ABC_TRANSPORTER_1"/>
    <property type="match status" value="1"/>
</dbReference>
<proteinExistence type="inferred from homology"/>
<dbReference type="InterPro" id="IPR003593">
    <property type="entry name" value="AAA+_ATPase"/>
</dbReference>
<dbReference type="InterPro" id="IPR030679">
    <property type="entry name" value="ABC_ATPase_HisP-typ"/>
</dbReference>
<name>A0ABP4YJL9_9MICO</name>
<evidence type="ECO:0000313" key="10">
    <source>
        <dbReference type="EMBL" id="GAA1817870.1"/>
    </source>
</evidence>
<evidence type="ECO:0000256" key="2">
    <source>
        <dbReference type="ARBA" id="ARBA00005417"/>
    </source>
</evidence>
<keyword evidence="11" id="KW-1185">Reference proteome</keyword>
<keyword evidence="3" id="KW-0813">Transport</keyword>
<evidence type="ECO:0000256" key="7">
    <source>
        <dbReference type="ARBA" id="ARBA00022970"/>
    </source>
</evidence>
<dbReference type="PANTHER" id="PTHR43166">
    <property type="entry name" value="AMINO ACID IMPORT ATP-BINDING PROTEIN"/>
    <property type="match status" value="1"/>
</dbReference>
<keyword evidence="8" id="KW-0472">Membrane</keyword>
<dbReference type="EMBL" id="BAAANJ010000016">
    <property type="protein sequence ID" value="GAA1817870.1"/>
    <property type="molecule type" value="Genomic_DNA"/>
</dbReference>
<dbReference type="Gene3D" id="3.40.50.300">
    <property type="entry name" value="P-loop containing nucleotide triphosphate hydrolases"/>
    <property type="match status" value="1"/>
</dbReference>
<keyword evidence="4" id="KW-1003">Cell membrane</keyword>
<evidence type="ECO:0000313" key="11">
    <source>
        <dbReference type="Proteomes" id="UP001500002"/>
    </source>
</evidence>
<feature type="domain" description="ABC transporter" evidence="9">
    <location>
        <begin position="30"/>
        <end position="270"/>
    </location>
</feature>
<protein>
    <submittedName>
        <fullName evidence="10">Amino acid ABC transporter ATP-binding protein</fullName>
    </submittedName>
</protein>
<dbReference type="InterPro" id="IPR017871">
    <property type="entry name" value="ABC_transporter-like_CS"/>
</dbReference>
<dbReference type="CDD" id="cd03262">
    <property type="entry name" value="ABC_HisP_GlnQ"/>
    <property type="match status" value="1"/>
</dbReference>
<dbReference type="SMART" id="SM00382">
    <property type="entry name" value="AAA"/>
    <property type="match status" value="1"/>
</dbReference>
<comment type="subcellular location">
    <subcellularLocation>
        <location evidence="1">Cell membrane</location>
        <topology evidence="1">Peripheral membrane protein</topology>
    </subcellularLocation>
</comment>
<dbReference type="InterPro" id="IPR003439">
    <property type="entry name" value="ABC_transporter-like_ATP-bd"/>
</dbReference>
<evidence type="ECO:0000256" key="4">
    <source>
        <dbReference type="ARBA" id="ARBA00022475"/>
    </source>
</evidence>
<dbReference type="RefSeq" id="WP_344297129.1">
    <property type="nucleotide sequence ID" value="NZ_BAAANJ010000016.1"/>
</dbReference>
<keyword evidence="7" id="KW-0029">Amino-acid transport</keyword>
<evidence type="ECO:0000259" key="9">
    <source>
        <dbReference type="PROSITE" id="PS50893"/>
    </source>
</evidence>
<sequence>MATDDDRSAVPDPLTPTAAIRSIPEGAQILEARDIKVDFSGHQVLNGVSLAVNRGEVIAIIGPSGSGKSTFLRCFNLLQSPSAGHLTIGDTEVFSGSSSNIRSRDLLLLRRKVGMCFQSFNLFPHLTALENVVLAQVRALGRSKRDARTRGMQLLDRVGLSDRADMKPSQLSGGQQQRVAIARALALDPEIMLFDEPTSALDPELGVEVLAVMRELADEGMTMIIVTHEMHFAEDVADRVIFMADGNIVEEGTPKKVIRNPEHARTRKFLSAVIDR</sequence>
<gene>
    <name evidence="10" type="ORF">GCM10009749_29920</name>
</gene>
<accession>A0ABP4YJL9</accession>
<dbReference type="PANTHER" id="PTHR43166:SF9">
    <property type="entry name" value="GLUTAMATE_ASPARTATE IMPORT ATP-BINDING PROTEIN GLTL"/>
    <property type="match status" value="1"/>
</dbReference>
<evidence type="ECO:0000256" key="3">
    <source>
        <dbReference type="ARBA" id="ARBA00022448"/>
    </source>
</evidence>
<reference evidence="11" key="1">
    <citation type="journal article" date="2019" name="Int. J. Syst. Evol. Microbiol.">
        <title>The Global Catalogue of Microorganisms (GCM) 10K type strain sequencing project: providing services to taxonomists for standard genome sequencing and annotation.</title>
        <authorList>
            <consortium name="The Broad Institute Genomics Platform"/>
            <consortium name="The Broad Institute Genome Sequencing Center for Infectious Disease"/>
            <person name="Wu L."/>
            <person name="Ma J."/>
        </authorList>
    </citation>
    <scope>NUCLEOTIDE SEQUENCE [LARGE SCALE GENOMIC DNA]</scope>
    <source>
        <strain evidence="11">JCM 14322</strain>
    </source>
</reference>
<evidence type="ECO:0000256" key="5">
    <source>
        <dbReference type="ARBA" id="ARBA00022741"/>
    </source>
</evidence>
<evidence type="ECO:0000256" key="1">
    <source>
        <dbReference type="ARBA" id="ARBA00004202"/>
    </source>
</evidence>
<evidence type="ECO:0000256" key="6">
    <source>
        <dbReference type="ARBA" id="ARBA00022840"/>
    </source>
</evidence>
<evidence type="ECO:0000256" key="8">
    <source>
        <dbReference type="ARBA" id="ARBA00023136"/>
    </source>
</evidence>
<keyword evidence="6 10" id="KW-0067">ATP-binding</keyword>
<dbReference type="PIRSF" id="PIRSF039085">
    <property type="entry name" value="ABC_ATPase_HisP"/>
    <property type="match status" value="1"/>
</dbReference>